<dbReference type="InterPro" id="IPR001453">
    <property type="entry name" value="MoaB/Mog_dom"/>
</dbReference>
<protein>
    <recommendedName>
        <fullName evidence="2 6">Molybdenum cofactor biosynthesis protein B</fullName>
    </recommendedName>
</protein>
<keyword evidence="4" id="KW-0342">GTP-binding</keyword>
<dbReference type="GO" id="GO:0006777">
    <property type="term" value="P:Mo-molybdopterin cofactor biosynthetic process"/>
    <property type="evidence" value="ECO:0007669"/>
    <property type="project" value="UniProtKB-UniRule"/>
</dbReference>
<comment type="pathway">
    <text evidence="6">Cofactor biosynthesis; molybdopterin biosynthesis.</text>
</comment>
<dbReference type="GO" id="GO:0005829">
    <property type="term" value="C:cytosol"/>
    <property type="evidence" value="ECO:0007669"/>
    <property type="project" value="TreeGrafter"/>
</dbReference>
<evidence type="ECO:0000256" key="1">
    <source>
        <dbReference type="ARBA" id="ARBA00006112"/>
    </source>
</evidence>
<dbReference type="PANTHER" id="PTHR43232:SF2">
    <property type="entry name" value="MOLYBDENUM COFACTOR BIOSYNTHESIS PROTEIN B"/>
    <property type="match status" value="1"/>
</dbReference>
<reference evidence="8 9" key="1">
    <citation type="submission" date="2016-10" db="EMBL/GenBank/DDBJ databases">
        <authorList>
            <person name="de Groot N.N."/>
        </authorList>
    </citation>
    <scope>NUCLEOTIDE SEQUENCE [LARGE SCALE GENOMIC DNA]</scope>
    <source>
        <strain evidence="8 9">DSM 19706</strain>
    </source>
</reference>
<proteinExistence type="inferred from homology"/>
<dbReference type="STRING" id="349064.SAMN05660429_00786"/>
<dbReference type="Gene3D" id="3.40.980.10">
    <property type="entry name" value="MoaB/Mog-like domain"/>
    <property type="match status" value="1"/>
</dbReference>
<evidence type="ECO:0000259" key="7">
    <source>
        <dbReference type="SMART" id="SM00852"/>
    </source>
</evidence>
<sequence>MSVKSNVAFMPLNIAVLTVSDTRDESNDTSGQALVERLAAAGHQLAEKRIVKDDVYQLRAVVSAWIADENIDAIVSTGGTGFTARDNTPEAIQVLFDKNIEGFGELFRAISYNEIGTSTVQSRAFAGMANNTVIFCVPGSTNACKTAWDKIIEEQLNASHRPCNFVPHLKTTTLCQSRG</sequence>
<keyword evidence="6" id="KW-0501">Molybdenum cofactor biosynthesis</keyword>
<keyword evidence="9" id="KW-1185">Reference proteome</keyword>
<name>A0A1I0ARI0_THASX</name>
<dbReference type="PANTHER" id="PTHR43232">
    <property type="entry name" value="MOLYBDENUM COFACTOR BIOSYNTHESIS PROTEIN B"/>
    <property type="match status" value="1"/>
</dbReference>
<dbReference type="OrthoDB" id="9784492at2"/>
<dbReference type="SUPFAM" id="SSF53218">
    <property type="entry name" value="Molybdenum cofactor biosynthesis proteins"/>
    <property type="match status" value="1"/>
</dbReference>
<evidence type="ECO:0000313" key="9">
    <source>
        <dbReference type="Proteomes" id="UP000199308"/>
    </source>
</evidence>
<organism evidence="8 9">
    <name type="scientific">Thalassotalea agarivorans</name>
    <name type="common">Thalassomonas agarivorans</name>
    <dbReference type="NCBI Taxonomy" id="349064"/>
    <lineage>
        <taxon>Bacteria</taxon>
        <taxon>Pseudomonadati</taxon>
        <taxon>Pseudomonadota</taxon>
        <taxon>Gammaproteobacteria</taxon>
        <taxon>Alteromonadales</taxon>
        <taxon>Colwelliaceae</taxon>
        <taxon>Thalassotalea</taxon>
    </lineage>
</organism>
<evidence type="ECO:0000256" key="5">
    <source>
        <dbReference type="ARBA" id="ARBA00055616"/>
    </source>
</evidence>
<dbReference type="InterPro" id="IPR036425">
    <property type="entry name" value="MoaB/Mog-like_dom_sf"/>
</dbReference>
<evidence type="ECO:0000256" key="3">
    <source>
        <dbReference type="ARBA" id="ARBA00022741"/>
    </source>
</evidence>
<dbReference type="NCBIfam" id="TIGR00177">
    <property type="entry name" value="molyb_syn"/>
    <property type="match status" value="1"/>
</dbReference>
<dbReference type="FunFam" id="3.40.980.10:FF:000003">
    <property type="entry name" value="Molybdenum cofactor biosynthesis protein B"/>
    <property type="match status" value="1"/>
</dbReference>
<comment type="function">
    <text evidence="5">May be involved in the biosynthesis of molybdopterin. Can bind GTP and has low GTPase activity. Can bind MPT, but has no MPT adenylyl transferase activity.</text>
</comment>
<evidence type="ECO:0000256" key="4">
    <source>
        <dbReference type="ARBA" id="ARBA00023134"/>
    </source>
</evidence>
<accession>A0A1I0ARI0</accession>
<dbReference type="NCBIfam" id="TIGR02667">
    <property type="entry name" value="moaB_proteo"/>
    <property type="match status" value="1"/>
</dbReference>
<evidence type="ECO:0000256" key="2">
    <source>
        <dbReference type="ARBA" id="ARBA00015262"/>
    </source>
</evidence>
<dbReference type="PIRSF" id="PIRSF006443">
    <property type="entry name" value="MoaB"/>
    <property type="match status" value="1"/>
</dbReference>
<dbReference type="CDD" id="cd00886">
    <property type="entry name" value="MogA_MoaB"/>
    <property type="match status" value="1"/>
</dbReference>
<dbReference type="GO" id="GO:0005525">
    <property type="term" value="F:GTP binding"/>
    <property type="evidence" value="ECO:0007669"/>
    <property type="project" value="UniProtKB-KW"/>
</dbReference>
<dbReference type="UniPathway" id="UPA00344"/>
<dbReference type="Pfam" id="PF00994">
    <property type="entry name" value="MoCF_biosynth"/>
    <property type="match status" value="1"/>
</dbReference>
<evidence type="ECO:0000256" key="6">
    <source>
        <dbReference type="PIRNR" id="PIRNR006443"/>
    </source>
</evidence>
<dbReference type="InterPro" id="IPR012245">
    <property type="entry name" value="MoaB"/>
</dbReference>
<dbReference type="Proteomes" id="UP000199308">
    <property type="component" value="Unassembled WGS sequence"/>
</dbReference>
<dbReference type="EMBL" id="FOHK01000003">
    <property type="protein sequence ID" value="SES96560.1"/>
    <property type="molecule type" value="Genomic_DNA"/>
</dbReference>
<dbReference type="SMART" id="SM00852">
    <property type="entry name" value="MoCF_biosynth"/>
    <property type="match status" value="1"/>
</dbReference>
<gene>
    <name evidence="8" type="ORF">SAMN05660429_00786</name>
</gene>
<dbReference type="RefSeq" id="WP_093327852.1">
    <property type="nucleotide sequence ID" value="NZ_AP027363.1"/>
</dbReference>
<comment type="similarity">
    <text evidence="1 6">Belongs to the MoaB/Mog family.</text>
</comment>
<dbReference type="InterPro" id="IPR013484">
    <property type="entry name" value="MoaB_proteobac"/>
</dbReference>
<feature type="domain" description="MoaB/Mog" evidence="7">
    <location>
        <begin position="15"/>
        <end position="159"/>
    </location>
</feature>
<evidence type="ECO:0000313" key="8">
    <source>
        <dbReference type="EMBL" id="SES96560.1"/>
    </source>
</evidence>
<dbReference type="AlphaFoldDB" id="A0A1I0ARI0"/>
<keyword evidence="3" id="KW-0547">Nucleotide-binding</keyword>